<dbReference type="InterPro" id="IPR045584">
    <property type="entry name" value="Pilin-like"/>
</dbReference>
<sequence length="187" mass="19609">MRAQSLTGSRMAGFCAVEVCVAATIVAMLTSLALPSLKSTVTAHRAQQASQTLLTAIREARSEAIRSQSVVKLNLQSSTHGSCLVMYVENGPASAGRQPCQCSADGTATCNAAATLLRHQWLPSTAEVSVLTNVPTMNFEGARGLVTPAGHFDVNQTSGPAIRHIVSMAGRIRSCSPDGEAKQLVRC</sequence>
<keyword evidence="4" id="KW-0488">Methylation</keyword>
<comment type="caution">
    <text evidence="13">The sequence shown here is derived from an EMBL/GenBank/DDBJ whole genome shotgun (WGS) entry which is preliminary data.</text>
</comment>
<keyword evidence="7 11" id="KW-1133">Transmembrane helix</keyword>
<dbReference type="SUPFAM" id="SSF54523">
    <property type="entry name" value="Pili subunits"/>
    <property type="match status" value="1"/>
</dbReference>
<evidence type="ECO:0000256" key="5">
    <source>
        <dbReference type="ARBA" id="ARBA00022519"/>
    </source>
</evidence>
<evidence type="ECO:0000256" key="11">
    <source>
        <dbReference type="SAM" id="Phobius"/>
    </source>
</evidence>
<keyword evidence="14" id="KW-1185">Reference proteome</keyword>
<protein>
    <recommendedName>
        <fullName evidence="2">Type II secretion system protein H</fullName>
    </recommendedName>
    <alternativeName>
        <fullName evidence="10">General secretion pathway protein H</fullName>
    </alternativeName>
</protein>
<dbReference type="EMBL" id="JAVXZY010000002">
    <property type="protein sequence ID" value="MDT8998720.1"/>
    <property type="molecule type" value="Genomic_DNA"/>
</dbReference>
<keyword evidence="3" id="KW-1003">Cell membrane</keyword>
<evidence type="ECO:0000256" key="6">
    <source>
        <dbReference type="ARBA" id="ARBA00022692"/>
    </source>
</evidence>
<evidence type="ECO:0000256" key="8">
    <source>
        <dbReference type="ARBA" id="ARBA00023136"/>
    </source>
</evidence>
<evidence type="ECO:0000256" key="1">
    <source>
        <dbReference type="ARBA" id="ARBA00004377"/>
    </source>
</evidence>
<dbReference type="RefSeq" id="WP_315649228.1">
    <property type="nucleotide sequence ID" value="NZ_JAVXZY010000002.1"/>
</dbReference>
<name>A0ABU3P829_9BURK</name>
<evidence type="ECO:0000259" key="12">
    <source>
        <dbReference type="Pfam" id="PF12019"/>
    </source>
</evidence>
<evidence type="ECO:0000313" key="13">
    <source>
        <dbReference type="EMBL" id="MDT8998720.1"/>
    </source>
</evidence>
<accession>A0ABU3P829</accession>
<reference evidence="13" key="1">
    <citation type="submission" date="2023-09" db="EMBL/GenBank/DDBJ databases">
        <title>Paucibacter sp. APW11 Genome sequencing and assembly.</title>
        <authorList>
            <person name="Kim I."/>
        </authorList>
    </citation>
    <scope>NUCLEOTIDE SEQUENCE</scope>
    <source>
        <strain evidence="13">APW11</strain>
    </source>
</reference>
<evidence type="ECO:0000256" key="2">
    <source>
        <dbReference type="ARBA" id="ARBA00021549"/>
    </source>
</evidence>
<dbReference type="Gene3D" id="3.55.40.10">
    <property type="entry name" value="minor pseudopilin epsh domain"/>
    <property type="match status" value="1"/>
</dbReference>
<keyword evidence="8 11" id="KW-0472">Membrane</keyword>
<evidence type="ECO:0000256" key="7">
    <source>
        <dbReference type="ARBA" id="ARBA00022989"/>
    </source>
</evidence>
<keyword evidence="6 11" id="KW-0812">Transmembrane</keyword>
<evidence type="ECO:0000256" key="9">
    <source>
        <dbReference type="ARBA" id="ARBA00025772"/>
    </source>
</evidence>
<evidence type="ECO:0000256" key="3">
    <source>
        <dbReference type="ARBA" id="ARBA00022475"/>
    </source>
</evidence>
<dbReference type="Pfam" id="PF12019">
    <property type="entry name" value="GspH"/>
    <property type="match status" value="1"/>
</dbReference>
<evidence type="ECO:0000313" key="14">
    <source>
        <dbReference type="Proteomes" id="UP001246372"/>
    </source>
</evidence>
<dbReference type="InterPro" id="IPR022346">
    <property type="entry name" value="T2SS_GspH"/>
</dbReference>
<proteinExistence type="inferred from homology"/>
<feature type="domain" description="General secretion pathway GspH" evidence="12">
    <location>
        <begin position="49"/>
        <end position="170"/>
    </location>
</feature>
<evidence type="ECO:0000256" key="4">
    <source>
        <dbReference type="ARBA" id="ARBA00022481"/>
    </source>
</evidence>
<feature type="transmembrane region" description="Helical" evidence="11">
    <location>
        <begin position="12"/>
        <end position="34"/>
    </location>
</feature>
<organism evidence="13 14">
    <name type="scientific">Roseateles aquae</name>
    <dbReference type="NCBI Taxonomy" id="3077235"/>
    <lineage>
        <taxon>Bacteria</taxon>
        <taxon>Pseudomonadati</taxon>
        <taxon>Pseudomonadota</taxon>
        <taxon>Betaproteobacteria</taxon>
        <taxon>Burkholderiales</taxon>
        <taxon>Sphaerotilaceae</taxon>
        <taxon>Roseateles</taxon>
    </lineage>
</organism>
<comment type="similarity">
    <text evidence="9">Belongs to the GSP H family.</text>
</comment>
<keyword evidence="5" id="KW-0997">Cell inner membrane</keyword>
<dbReference type="Proteomes" id="UP001246372">
    <property type="component" value="Unassembled WGS sequence"/>
</dbReference>
<gene>
    <name evidence="13" type="ORF">RQP53_05495</name>
</gene>
<comment type="subcellular location">
    <subcellularLocation>
        <location evidence="1">Cell inner membrane</location>
        <topology evidence="1">Single-pass membrane protein</topology>
    </subcellularLocation>
</comment>
<evidence type="ECO:0000256" key="10">
    <source>
        <dbReference type="ARBA" id="ARBA00030775"/>
    </source>
</evidence>